<name>A0ABW8PCC6_9FLAO</name>
<protein>
    <submittedName>
        <fullName evidence="1">Gliding motility-associated C-terminal domain-containing protein</fullName>
    </submittedName>
</protein>
<dbReference type="RefSeq" id="WP_405334632.1">
    <property type="nucleotide sequence ID" value="NZ_JAZGZP010000059.1"/>
</dbReference>
<keyword evidence="2" id="KW-1185">Reference proteome</keyword>
<gene>
    <name evidence="1" type="ORF">V3I07_15180</name>
</gene>
<dbReference type="Proteomes" id="UP001621706">
    <property type="component" value="Unassembled WGS sequence"/>
</dbReference>
<feature type="non-terminal residue" evidence="1">
    <location>
        <position position="287"/>
    </location>
</feature>
<accession>A0ABW8PCC6</accession>
<reference evidence="1 2" key="1">
    <citation type="submission" date="2024-02" db="EMBL/GenBank/DDBJ databases">
        <title>Comparative Genomic Analysis of Flavobacterium Species Causing Columnaris Disease of Freshwater Fish in Thailand: Insights into Virulence and Resistance Mechanisms.</title>
        <authorList>
            <person name="Nguyen D."/>
            <person name="Chokmangmeepisarn P."/>
            <person name="Khianchaikhan K."/>
            <person name="Morishita M."/>
            <person name="Bunnoy A."/>
            <person name="Rodkhum C."/>
        </authorList>
    </citation>
    <scope>NUCLEOTIDE SEQUENCE [LARGE SCALE GENOMIC DNA]</scope>
    <source>
        <strain evidence="1 2">CNRT2201</strain>
    </source>
</reference>
<comment type="caution">
    <text evidence="1">The sequence shown here is derived from an EMBL/GenBank/DDBJ whole genome shotgun (WGS) entry which is preliminary data.</text>
</comment>
<feature type="non-terminal residue" evidence="1">
    <location>
        <position position="1"/>
    </location>
</feature>
<evidence type="ECO:0000313" key="2">
    <source>
        <dbReference type="Proteomes" id="UP001621706"/>
    </source>
</evidence>
<dbReference type="EMBL" id="JAZGZP010000059">
    <property type="protein sequence ID" value="MFK7002220.1"/>
    <property type="molecule type" value="Genomic_DNA"/>
</dbReference>
<dbReference type="Pfam" id="PF13585">
    <property type="entry name" value="CHU_C"/>
    <property type="match status" value="1"/>
</dbReference>
<sequence>ANTPSGTYSVTYQLCESDPVTGNNLVPTNCDTATATVVVNNPIVAKSDNDQIPAGTTGHVIITANDTLNGKPIVVGPGLGEVTLTVGTLPVGIKYDPNSGTVSVASTVADGTYTFDYTICENGAVPNNCQTTTVTIVVVAKVEANDDRYTVSNGSTGGVAGNVLTNDIVNNINQATTTNVVLGLVQGAKPLITVPVNSPVPVLDLTTGNVIVPPGTPSGQYTIEYEECLVINGIKVNVCDKATVTIQVEPEKGDEIVIYNHMTPNGDGYNDIFLIDGIDKFPNNTVE</sequence>
<evidence type="ECO:0000313" key="1">
    <source>
        <dbReference type="EMBL" id="MFK7002220.1"/>
    </source>
</evidence>
<organism evidence="1 2">
    <name type="scientific">Flavobacterium oreochromis</name>
    <dbReference type="NCBI Taxonomy" id="2906078"/>
    <lineage>
        <taxon>Bacteria</taxon>
        <taxon>Pseudomonadati</taxon>
        <taxon>Bacteroidota</taxon>
        <taxon>Flavobacteriia</taxon>
        <taxon>Flavobacteriales</taxon>
        <taxon>Flavobacteriaceae</taxon>
        <taxon>Flavobacterium</taxon>
    </lineage>
</organism>
<proteinExistence type="predicted"/>